<dbReference type="InterPro" id="IPR017804">
    <property type="entry name" value="MeTrfase_EgtD-like"/>
</dbReference>
<dbReference type="PANTHER" id="PTHR43397:SF1">
    <property type="entry name" value="ERGOTHIONEINE BIOSYNTHESIS PROTEIN 1"/>
    <property type="match status" value="1"/>
</dbReference>
<keyword evidence="2" id="KW-0808">Transferase</keyword>
<evidence type="ECO:0000259" key="3">
    <source>
        <dbReference type="Pfam" id="PF10017"/>
    </source>
</evidence>
<gene>
    <name evidence="4" type="primary">egtD_2</name>
    <name evidence="4" type="ORF">GCM10009544_64520</name>
</gene>
<dbReference type="PANTHER" id="PTHR43397">
    <property type="entry name" value="ERGOTHIONEINE BIOSYNTHESIS PROTEIN 1"/>
    <property type="match status" value="1"/>
</dbReference>
<protein>
    <submittedName>
        <fullName evidence="4">L-histidine N(Alpha)-methyltransferase</fullName>
    </submittedName>
</protein>
<accession>A0ABN1BDU5</accession>
<proteinExistence type="predicted"/>
<dbReference type="EMBL" id="BAAAHB010000155">
    <property type="protein sequence ID" value="GAA0495676.1"/>
    <property type="molecule type" value="Genomic_DNA"/>
</dbReference>
<evidence type="ECO:0000313" key="4">
    <source>
        <dbReference type="EMBL" id="GAA0495676.1"/>
    </source>
</evidence>
<name>A0ABN1BDU5_9ACTN</name>
<dbReference type="RefSeq" id="WP_344097809.1">
    <property type="nucleotide sequence ID" value="NZ_BAAAHB010000155.1"/>
</dbReference>
<dbReference type="Gene3D" id="3.40.50.150">
    <property type="entry name" value="Vaccinia Virus protein VP39"/>
    <property type="match status" value="1"/>
</dbReference>
<sequence>MRVTDVGLVHGDGGGGAEELLAGLGERPRRIPHRYGYDATGSQLFEEISRLPAYYPPRAERRLLSAHAGEIALLCDAGELVDLGAGSAQKSELLLEAMAGRGALAGYTGIDVSAEPMRTAARRIADRFPGARVTAVHGDFATALPWLPADGPGRLMAMLGSTFGCLTRPERTHFLRDLRASCRPRDHVLLCADLYRPVDTVREAYRAGLDGGRPVRRMFALNTLTHLNREYGADFDLAAFVPDVVYDVPRRQVRGEIRSTRRQRVALPGLGTVLDFAEGETFFHDVLHKFDLTELLAELDACGFRCRKHWVEPEFQYAALLLG</sequence>
<feature type="domain" description="Histidine-specific methyltransferase SAM-dependent" evidence="3">
    <location>
        <begin position="18"/>
        <end position="322"/>
    </location>
</feature>
<evidence type="ECO:0000313" key="5">
    <source>
        <dbReference type="Proteomes" id="UP001499895"/>
    </source>
</evidence>
<evidence type="ECO:0000256" key="2">
    <source>
        <dbReference type="ARBA" id="ARBA00022679"/>
    </source>
</evidence>
<dbReference type="SUPFAM" id="SSF53335">
    <property type="entry name" value="S-adenosyl-L-methionine-dependent methyltransferases"/>
    <property type="match status" value="1"/>
</dbReference>
<evidence type="ECO:0000256" key="1">
    <source>
        <dbReference type="ARBA" id="ARBA00022603"/>
    </source>
</evidence>
<dbReference type="InterPro" id="IPR051128">
    <property type="entry name" value="EgtD_Methyltrsf_superfamily"/>
</dbReference>
<dbReference type="Pfam" id="PF10017">
    <property type="entry name" value="Methyltransf_33"/>
    <property type="match status" value="1"/>
</dbReference>
<dbReference type="Proteomes" id="UP001499895">
    <property type="component" value="Unassembled WGS sequence"/>
</dbReference>
<keyword evidence="5" id="KW-1185">Reference proteome</keyword>
<organism evidence="4 5">
    <name type="scientific">Streptomyces stramineus</name>
    <dbReference type="NCBI Taxonomy" id="173861"/>
    <lineage>
        <taxon>Bacteria</taxon>
        <taxon>Bacillati</taxon>
        <taxon>Actinomycetota</taxon>
        <taxon>Actinomycetes</taxon>
        <taxon>Kitasatosporales</taxon>
        <taxon>Streptomycetaceae</taxon>
        <taxon>Streptomyces</taxon>
    </lineage>
</organism>
<dbReference type="PIRSF" id="PIRSF018005">
    <property type="entry name" value="UCP018005"/>
    <property type="match status" value="1"/>
</dbReference>
<comment type="caution">
    <text evidence="4">The sequence shown here is derived from an EMBL/GenBank/DDBJ whole genome shotgun (WGS) entry which is preliminary data.</text>
</comment>
<dbReference type="InterPro" id="IPR019257">
    <property type="entry name" value="MeTrfase_dom"/>
</dbReference>
<dbReference type="InterPro" id="IPR029063">
    <property type="entry name" value="SAM-dependent_MTases_sf"/>
</dbReference>
<reference evidence="4 5" key="1">
    <citation type="journal article" date="2019" name="Int. J. Syst. Evol. Microbiol.">
        <title>The Global Catalogue of Microorganisms (GCM) 10K type strain sequencing project: providing services to taxonomists for standard genome sequencing and annotation.</title>
        <authorList>
            <consortium name="The Broad Institute Genomics Platform"/>
            <consortium name="The Broad Institute Genome Sequencing Center for Infectious Disease"/>
            <person name="Wu L."/>
            <person name="Ma J."/>
        </authorList>
    </citation>
    <scope>NUCLEOTIDE SEQUENCE [LARGE SCALE GENOMIC DNA]</scope>
    <source>
        <strain evidence="4 5">JCM 10649</strain>
    </source>
</reference>
<keyword evidence="1" id="KW-0489">Methyltransferase</keyword>